<sequence>MAETAAKTALTSGNVKQPFKWFHNFLTLDFKVGCDNDDWLYTEEPHTCRRKEILLKHPEIKQLMGYDYRIAYIVSVEVIAQILVCWMIQDASWPVIFILAYCLGGTLNHSLGSAIHEIGHNLAFGHGRGWLNRLLSVWCNLPIAVPMAISYKKYHADHHRYLGEEFQDVDIPTRLEAWLFRHPLTKMVWLFFHPLFHALRPFYKSPKPITGWEAINAACQLVFDYFILRAFGVKPLVYLVAGTMLGLGLHPLAGHFISEHYLFSGGQATHSYYGPLNFILFNVGYHNEHHDFPYIPYTRLPDVRRLAPEYYDNLPYHSSWVKVIWDFIFDKNMGPHAHGVGYLKDEAIERNPNKDKIQ</sequence>
<dbReference type="InterPro" id="IPR013866">
    <property type="entry name" value="Sphingolipid_d4-desaturase_N"/>
</dbReference>
<comment type="caution">
    <text evidence="11">The sequence shown here is derived from an EMBL/GenBank/DDBJ whole genome shotgun (WGS) entry which is preliminary data.</text>
</comment>
<dbReference type="GO" id="GO:0016020">
    <property type="term" value="C:membrane"/>
    <property type="evidence" value="ECO:0007669"/>
    <property type="project" value="UniProtKB-SubCell"/>
</dbReference>
<evidence type="ECO:0000256" key="1">
    <source>
        <dbReference type="ARBA" id="ARBA00004141"/>
    </source>
</evidence>
<dbReference type="InterPro" id="IPR011388">
    <property type="entry name" value="DES1/DES2"/>
</dbReference>
<name>A0A2T7P882_POMCA</name>
<dbReference type="OrthoDB" id="200948at2759"/>
<dbReference type="PIRSF" id="PIRSF017228">
    <property type="entry name" value="Sphnglp_dlt4_des"/>
    <property type="match status" value="1"/>
</dbReference>
<evidence type="ECO:0000256" key="6">
    <source>
        <dbReference type="ARBA" id="ARBA00023002"/>
    </source>
</evidence>
<keyword evidence="5" id="KW-1133">Transmembrane helix</keyword>
<protein>
    <recommendedName>
        <fullName evidence="3">sphingolipid 4-desaturase</fullName>
        <ecNumber evidence="3">1.14.19.17</ecNumber>
    </recommendedName>
</protein>
<accession>A0A2T7P882</accession>
<keyword evidence="7 9" id="KW-0443">Lipid metabolism</keyword>
<keyword evidence="8 9" id="KW-0472">Membrane</keyword>
<dbReference type="PANTHER" id="PTHR12879">
    <property type="entry name" value="SPHINGOLIPID DELTA 4 DESATURASE/C-4 HYDROXYLASE PROTEIN DES2"/>
    <property type="match status" value="1"/>
</dbReference>
<evidence type="ECO:0000256" key="5">
    <source>
        <dbReference type="ARBA" id="ARBA00022989"/>
    </source>
</evidence>
<dbReference type="InterPro" id="IPR005804">
    <property type="entry name" value="FA_desaturase_dom"/>
</dbReference>
<comment type="similarity">
    <text evidence="2 9">Belongs to the fatty acid desaturase type 1 family. DEGS subfamily.</text>
</comment>
<dbReference type="GO" id="GO:0046513">
    <property type="term" value="P:ceramide biosynthetic process"/>
    <property type="evidence" value="ECO:0007669"/>
    <property type="project" value="TreeGrafter"/>
</dbReference>
<evidence type="ECO:0000313" key="12">
    <source>
        <dbReference type="Proteomes" id="UP000245119"/>
    </source>
</evidence>
<organism evidence="11 12">
    <name type="scientific">Pomacea canaliculata</name>
    <name type="common">Golden apple snail</name>
    <dbReference type="NCBI Taxonomy" id="400727"/>
    <lineage>
        <taxon>Eukaryota</taxon>
        <taxon>Metazoa</taxon>
        <taxon>Spiralia</taxon>
        <taxon>Lophotrochozoa</taxon>
        <taxon>Mollusca</taxon>
        <taxon>Gastropoda</taxon>
        <taxon>Caenogastropoda</taxon>
        <taxon>Architaenioglossa</taxon>
        <taxon>Ampullarioidea</taxon>
        <taxon>Ampullariidae</taxon>
        <taxon>Pomacea</taxon>
    </lineage>
</organism>
<evidence type="ECO:0000259" key="10">
    <source>
        <dbReference type="SMART" id="SM01269"/>
    </source>
</evidence>
<evidence type="ECO:0000313" key="11">
    <source>
        <dbReference type="EMBL" id="PVD29642.1"/>
    </source>
</evidence>
<evidence type="ECO:0000256" key="3">
    <source>
        <dbReference type="ARBA" id="ARBA00012021"/>
    </source>
</evidence>
<keyword evidence="6 9" id="KW-0560">Oxidoreductase</keyword>
<keyword evidence="4" id="KW-0812">Transmembrane</keyword>
<dbReference type="Pfam" id="PF00487">
    <property type="entry name" value="FA_desaturase"/>
    <property type="match status" value="1"/>
</dbReference>
<dbReference type="STRING" id="400727.A0A2T7P882"/>
<gene>
    <name evidence="11" type="ORF">C0Q70_08897</name>
</gene>
<dbReference type="SMART" id="SM01269">
    <property type="entry name" value="Lipid_DES"/>
    <property type="match status" value="1"/>
</dbReference>
<feature type="domain" description="Sphingolipid delta4-desaturase N-terminal" evidence="10">
    <location>
        <begin position="34"/>
        <end position="70"/>
    </location>
</feature>
<dbReference type="Proteomes" id="UP000245119">
    <property type="component" value="Linkage Group LG5"/>
</dbReference>
<evidence type="ECO:0000256" key="7">
    <source>
        <dbReference type="ARBA" id="ARBA00023098"/>
    </source>
</evidence>
<evidence type="ECO:0000256" key="4">
    <source>
        <dbReference type="ARBA" id="ARBA00022692"/>
    </source>
</evidence>
<dbReference type="PANTHER" id="PTHR12879:SF8">
    <property type="entry name" value="SPHINGOLIPID DELTA(4)-DESATURASE DES1"/>
    <property type="match status" value="1"/>
</dbReference>
<comment type="subcellular location">
    <subcellularLocation>
        <location evidence="1">Membrane</location>
        <topology evidence="1">Multi-pass membrane protein</topology>
    </subcellularLocation>
</comment>
<evidence type="ECO:0000256" key="9">
    <source>
        <dbReference type="PIRNR" id="PIRNR017228"/>
    </source>
</evidence>
<dbReference type="CDD" id="cd03508">
    <property type="entry name" value="Delta4-sphingolipid-FADS-like"/>
    <property type="match status" value="1"/>
</dbReference>
<proteinExistence type="inferred from homology"/>
<dbReference type="Pfam" id="PF08557">
    <property type="entry name" value="Lipid_DES"/>
    <property type="match status" value="1"/>
</dbReference>
<dbReference type="AlphaFoldDB" id="A0A2T7P882"/>
<reference evidence="11 12" key="1">
    <citation type="submission" date="2018-04" db="EMBL/GenBank/DDBJ databases">
        <title>The genome of golden apple snail Pomacea canaliculata provides insight into stress tolerance and invasive adaptation.</title>
        <authorList>
            <person name="Liu C."/>
            <person name="Liu B."/>
            <person name="Ren Y."/>
            <person name="Zhang Y."/>
            <person name="Wang H."/>
            <person name="Li S."/>
            <person name="Jiang F."/>
            <person name="Yin L."/>
            <person name="Zhang G."/>
            <person name="Qian W."/>
            <person name="Fan W."/>
        </authorList>
    </citation>
    <scope>NUCLEOTIDE SEQUENCE [LARGE SCALE GENOMIC DNA]</scope>
    <source>
        <strain evidence="11">SZHN2017</strain>
        <tissue evidence="11">Muscle</tissue>
    </source>
</reference>
<dbReference type="EC" id="1.14.19.17" evidence="3"/>
<dbReference type="GO" id="GO:0042284">
    <property type="term" value="F:sphingolipid delta-4 desaturase activity"/>
    <property type="evidence" value="ECO:0007669"/>
    <property type="project" value="UniProtKB-UniRule"/>
</dbReference>
<evidence type="ECO:0000256" key="8">
    <source>
        <dbReference type="ARBA" id="ARBA00023136"/>
    </source>
</evidence>
<dbReference type="EMBL" id="PZQS01000005">
    <property type="protein sequence ID" value="PVD29642.1"/>
    <property type="molecule type" value="Genomic_DNA"/>
</dbReference>
<keyword evidence="12" id="KW-1185">Reference proteome</keyword>
<evidence type="ECO:0000256" key="2">
    <source>
        <dbReference type="ARBA" id="ARBA00006146"/>
    </source>
</evidence>